<gene>
    <name evidence="1" type="ORF">NCTC12965_05143</name>
</gene>
<name>A0A4U9VMR6_SERFO</name>
<reference evidence="1" key="1">
    <citation type="submission" date="2019-05" db="EMBL/GenBank/DDBJ databases">
        <authorList>
            <consortium name="Pathogen Informatics"/>
        </authorList>
    </citation>
    <scope>NUCLEOTIDE SEQUENCE [LARGE SCALE GENOMIC DNA]</scope>
    <source>
        <strain evidence="1">NCTC12965</strain>
    </source>
</reference>
<protein>
    <submittedName>
        <fullName evidence="1">Uncharacterized protein</fullName>
    </submittedName>
</protein>
<organism evidence="1">
    <name type="scientific">Serratia fonticola</name>
    <dbReference type="NCBI Taxonomy" id="47917"/>
    <lineage>
        <taxon>Bacteria</taxon>
        <taxon>Pseudomonadati</taxon>
        <taxon>Pseudomonadota</taxon>
        <taxon>Gammaproteobacteria</taxon>
        <taxon>Enterobacterales</taxon>
        <taxon>Yersiniaceae</taxon>
        <taxon>Serratia</taxon>
    </lineage>
</organism>
<evidence type="ECO:0000313" key="1">
    <source>
        <dbReference type="EMBL" id="VTR44671.1"/>
    </source>
</evidence>
<sequence length="60" mass="6463">MNNGVQYATNVDECADCCRFLKTPPISANVAVNIFNSFSSLIVGPKAQFAAVPQQKRQGC</sequence>
<accession>A0A4U9VMR6</accession>
<proteinExistence type="predicted"/>
<dbReference type="AlphaFoldDB" id="A0A4U9VMR6"/>
<dbReference type="EMBL" id="CABEEZ010000111">
    <property type="protein sequence ID" value="VTR44671.1"/>
    <property type="molecule type" value="Genomic_DNA"/>
</dbReference>